<gene>
    <name evidence="1" type="ORF">H735_11050</name>
</gene>
<proteinExistence type="predicted"/>
<name>A0A0C1Z8X7_9VIBR</name>
<evidence type="ECO:0000313" key="1">
    <source>
        <dbReference type="EMBL" id="KIF53440.1"/>
    </source>
</evidence>
<protein>
    <submittedName>
        <fullName evidence="1">Uncharacterized protein</fullName>
    </submittedName>
</protein>
<reference evidence="1 2" key="1">
    <citation type="submission" date="2014-07" db="EMBL/GenBank/DDBJ databases">
        <title>Unique and conserved regions in Vibrio harveyi and related species in comparison with the shrimp pathogen Vibrio harveyi CAIM 1792.</title>
        <authorList>
            <person name="Espinoza-Valles I."/>
            <person name="Vora G."/>
            <person name="Leekitcharoenphon P."/>
            <person name="Ussery D."/>
            <person name="Hoj L."/>
            <person name="Gomez-Gil B."/>
        </authorList>
    </citation>
    <scope>NUCLEOTIDE SEQUENCE [LARGE SCALE GENOMIC DNA]</scope>
    <source>
        <strain evidence="2">CAIM 1854 / LMG 25443</strain>
    </source>
</reference>
<dbReference type="EMBL" id="JPRD01000015">
    <property type="protein sequence ID" value="KIF53440.1"/>
    <property type="molecule type" value="Genomic_DNA"/>
</dbReference>
<dbReference type="RefSeq" id="WP_020198058.1">
    <property type="nucleotide sequence ID" value="NZ_BAOH01000208.1"/>
</dbReference>
<dbReference type="Proteomes" id="UP000031586">
    <property type="component" value="Unassembled WGS sequence"/>
</dbReference>
<comment type="caution">
    <text evidence="1">The sequence shown here is derived from an EMBL/GenBank/DDBJ whole genome shotgun (WGS) entry which is preliminary data.</text>
</comment>
<sequence>MTTQSITSEAFKPRYIVDPKYFAEFGSIVNQTYLEKGRELVCSTSDVVLHGDTEPFGKDLPVHAYVMHRNNMEPKRALEIWDEDTLNAKVAERMESLKQEAKEIPVATFWEQYECLPPCRERTLDKYRFFHVMTRVSGDLVNWYALMGDEAFTLIDEASADMNHILDRFFALAEAKFN</sequence>
<dbReference type="PATRIC" id="fig|1229493.5.peg.1304"/>
<evidence type="ECO:0000313" key="2">
    <source>
        <dbReference type="Proteomes" id="UP000031586"/>
    </source>
</evidence>
<dbReference type="AlphaFoldDB" id="A0A0C1Z8X7"/>
<organism evidence="1 2">
    <name type="scientific">Vibrio owensii CAIM 1854 = LMG 25443</name>
    <dbReference type="NCBI Taxonomy" id="1229493"/>
    <lineage>
        <taxon>Bacteria</taxon>
        <taxon>Pseudomonadati</taxon>
        <taxon>Pseudomonadota</taxon>
        <taxon>Gammaproteobacteria</taxon>
        <taxon>Vibrionales</taxon>
        <taxon>Vibrionaceae</taxon>
        <taxon>Vibrio</taxon>
    </lineage>
</organism>
<accession>A0A0C1Z8X7</accession>